<keyword evidence="3" id="KW-1185">Reference proteome</keyword>
<evidence type="ECO:0000313" key="3">
    <source>
        <dbReference type="Proteomes" id="UP000299102"/>
    </source>
</evidence>
<dbReference type="EMBL" id="BGZK01000688">
    <property type="protein sequence ID" value="GBP56286.1"/>
    <property type="molecule type" value="Genomic_DNA"/>
</dbReference>
<reference evidence="2 3" key="1">
    <citation type="journal article" date="2019" name="Commun. Biol.">
        <title>The bagworm genome reveals a unique fibroin gene that provides high tensile strength.</title>
        <authorList>
            <person name="Kono N."/>
            <person name="Nakamura H."/>
            <person name="Ohtoshi R."/>
            <person name="Tomita M."/>
            <person name="Numata K."/>
            <person name="Arakawa K."/>
        </authorList>
    </citation>
    <scope>NUCLEOTIDE SEQUENCE [LARGE SCALE GENOMIC DNA]</scope>
</reference>
<name>A0A4C1WXL4_EUMVA</name>
<feature type="compositionally biased region" description="Low complexity" evidence="1">
    <location>
        <begin position="55"/>
        <end position="66"/>
    </location>
</feature>
<accession>A0A4C1WXL4</accession>
<protein>
    <submittedName>
        <fullName evidence="2">Uncharacterized protein</fullName>
    </submittedName>
</protein>
<dbReference type="AlphaFoldDB" id="A0A4C1WXL4"/>
<organism evidence="2 3">
    <name type="scientific">Eumeta variegata</name>
    <name type="common">Bagworm moth</name>
    <name type="synonym">Eumeta japonica</name>
    <dbReference type="NCBI Taxonomy" id="151549"/>
    <lineage>
        <taxon>Eukaryota</taxon>
        <taxon>Metazoa</taxon>
        <taxon>Ecdysozoa</taxon>
        <taxon>Arthropoda</taxon>
        <taxon>Hexapoda</taxon>
        <taxon>Insecta</taxon>
        <taxon>Pterygota</taxon>
        <taxon>Neoptera</taxon>
        <taxon>Endopterygota</taxon>
        <taxon>Lepidoptera</taxon>
        <taxon>Glossata</taxon>
        <taxon>Ditrysia</taxon>
        <taxon>Tineoidea</taxon>
        <taxon>Psychidae</taxon>
        <taxon>Oiketicinae</taxon>
        <taxon>Eumeta</taxon>
    </lineage>
</organism>
<sequence>MRRTDGGRGSSGYEREVVNESALASFTATAGEAACEYAAVLHNSAKPALDRRAEANAGSAGDRAAAPRVKGERTENDAEGFGNDPHGLLPALDELAPARPAGGAGRRTPPQLHVRTYLDGLSRARVEPDALAR</sequence>
<proteinExistence type="predicted"/>
<gene>
    <name evidence="2" type="ORF">EVAR_37361_1</name>
</gene>
<dbReference type="Proteomes" id="UP000299102">
    <property type="component" value="Unassembled WGS sequence"/>
</dbReference>
<comment type="caution">
    <text evidence="2">The sequence shown here is derived from an EMBL/GenBank/DDBJ whole genome shotgun (WGS) entry which is preliminary data.</text>
</comment>
<evidence type="ECO:0000256" key="1">
    <source>
        <dbReference type="SAM" id="MobiDB-lite"/>
    </source>
</evidence>
<evidence type="ECO:0000313" key="2">
    <source>
        <dbReference type="EMBL" id="GBP56286.1"/>
    </source>
</evidence>
<feature type="region of interest" description="Disordered" evidence="1">
    <location>
        <begin position="52"/>
        <end position="91"/>
    </location>
</feature>